<dbReference type="PROSITE" id="PS50943">
    <property type="entry name" value="HTH_CROC1"/>
    <property type="match status" value="1"/>
</dbReference>
<dbReference type="OrthoDB" id="2381879at2"/>
<dbReference type="Gene3D" id="1.10.260.40">
    <property type="entry name" value="lambda repressor-like DNA-binding domains"/>
    <property type="match status" value="1"/>
</dbReference>
<accession>A0A0U9H5R8</accession>
<reference evidence="2 3" key="2">
    <citation type="journal article" date="2016" name="Genome Announc.">
        <title>Draft Genome Sequence of Oceanobacillus picturae Heshi-B3, Isolated from Fermented Rice Bran in a Traditional Japanese Seafood Dish.</title>
        <authorList>
            <person name="Akuzawa S."/>
            <person name="Nagaoka J."/>
            <person name="Kanekatsu M."/>
            <person name="Kanesaki Y."/>
            <person name="Suzuki T."/>
        </authorList>
    </citation>
    <scope>NUCLEOTIDE SEQUENCE [LARGE SCALE GENOMIC DNA]</scope>
    <source>
        <strain evidence="2 3">Heshi-B3</strain>
    </source>
</reference>
<dbReference type="CDD" id="cd00093">
    <property type="entry name" value="HTH_XRE"/>
    <property type="match status" value="1"/>
</dbReference>
<evidence type="ECO:0000313" key="3">
    <source>
        <dbReference type="Proteomes" id="UP000052946"/>
    </source>
</evidence>
<reference evidence="3" key="1">
    <citation type="submission" date="2015-07" db="EMBL/GenBank/DDBJ databases">
        <title>Draft Genome Sequence of Oceanobacillus picturae Heshi-B3 that Was Isolated from Fermented Rice Bran with Aging Salted Mackerel, Which Was Named Heshiko as Traditional Fermented Seafood in Japan.</title>
        <authorList>
            <person name="Akuzawa S."/>
            <person name="Nakagawa J."/>
            <person name="Kanekatsu T."/>
            <person name="Kanesaki Y."/>
            <person name="Suzuki T."/>
        </authorList>
    </citation>
    <scope>NUCLEOTIDE SEQUENCE [LARGE SCALE GENOMIC DNA]</scope>
    <source>
        <strain evidence="3">Heshi-B3</strain>
    </source>
</reference>
<organism evidence="2 3">
    <name type="scientific">Oceanobacillus picturae</name>
    <dbReference type="NCBI Taxonomy" id="171693"/>
    <lineage>
        <taxon>Bacteria</taxon>
        <taxon>Bacillati</taxon>
        <taxon>Bacillota</taxon>
        <taxon>Bacilli</taxon>
        <taxon>Bacillales</taxon>
        <taxon>Bacillaceae</taxon>
        <taxon>Oceanobacillus</taxon>
    </lineage>
</organism>
<dbReference type="InterPro" id="IPR010982">
    <property type="entry name" value="Lambda_DNA-bd_dom_sf"/>
</dbReference>
<dbReference type="AlphaFoldDB" id="A0A0U9H5R8"/>
<protein>
    <submittedName>
        <fullName evidence="2">Transcriptional regulator</fullName>
    </submittedName>
</protein>
<comment type="caution">
    <text evidence="2">The sequence shown here is derived from an EMBL/GenBank/DDBJ whole genome shotgun (WGS) entry which is preliminary data.</text>
</comment>
<proteinExistence type="predicted"/>
<dbReference type="GO" id="GO:0003677">
    <property type="term" value="F:DNA binding"/>
    <property type="evidence" value="ECO:0007669"/>
    <property type="project" value="InterPro"/>
</dbReference>
<dbReference type="Proteomes" id="UP000052946">
    <property type="component" value="Unassembled WGS sequence"/>
</dbReference>
<dbReference type="RefSeq" id="WP_058950149.1">
    <property type="nucleotide sequence ID" value="NZ_BBXV01000023.1"/>
</dbReference>
<name>A0A0U9H5R8_9BACI</name>
<dbReference type="Pfam" id="PF01381">
    <property type="entry name" value="HTH_3"/>
    <property type="match status" value="1"/>
</dbReference>
<gene>
    <name evidence="2" type="ORF">OPHB3_1926</name>
</gene>
<sequence length="97" mass="10810">MDLVRSLRFMRKRSGYSQEEFAPKMFMSRPNISKIERGQIPLRAQDLIRWAKETNSQDVLVALACNIDITMAADLIANITDTVNVAGSIILSLGGLI</sequence>
<dbReference type="EMBL" id="BBXV01000023">
    <property type="protein sequence ID" value="GAQ17987.1"/>
    <property type="molecule type" value="Genomic_DNA"/>
</dbReference>
<evidence type="ECO:0000313" key="2">
    <source>
        <dbReference type="EMBL" id="GAQ17987.1"/>
    </source>
</evidence>
<dbReference type="SUPFAM" id="SSF47413">
    <property type="entry name" value="lambda repressor-like DNA-binding domains"/>
    <property type="match status" value="1"/>
</dbReference>
<feature type="domain" description="HTH cro/C1-type" evidence="1">
    <location>
        <begin position="7"/>
        <end position="60"/>
    </location>
</feature>
<dbReference type="SMART" id="SM00530">
    <property type="entry name" value="HTH_XRE"/>
    <property type="match status" value="1"/>
</dbReference>
<evidence type="ECO:0000259" key="1">
    <source>
        <dbReference type="PROSITE" id="PS50943"/>
    </source>
</evidence>
<dbReference type="InterPro" id="IPR001387">
    <property type="entry name" value="Cro/C1-type_HTH"/>
</dbReference>